<dbReference type="EMBL" id="CADEPI010000398">
    <property type="protein sequence ID" value="CAB3385181.1"/>
    <property type="molecule type" value="Genomic_DNA"/>
</dbReference>
<evidence type="ECO:0008006" key="5">
    <source>
        <dbReference type="Google" id="ProtNLM"/>
    </source>
</evidence>
<proteinExistence type="predicted"/>
<dbReference type="Proteomes" id="UP000494165">
    <property type="component" value="Unassembled WGS sequence"/>
</dbReference>
<evidence type="ECO:0000313" key="4">
    <source>
        <dbReference type="Proteomes" id="UP000494165"/>
    </source>
</evidence>
<dbReference type="AlphaFoldDB" id="A0A8S1DVU3"/>
<keyword evidence="4" id="KW-1185">Reference proteome</keyword>
<keyword evidence="2" id="KW-0732">Signal</keyword>
<sequence length="351" mass="38694">MHTKLCQLLVLAAVAVCISGDIHPPNYRPMGPRGHPPQMLKRPFRGPPRPPHHHPKFRPLPVHLGRAPSINRPFKVAPPKVGPSSRPKVAPVKQFSPSPPAGPAHYVPVMQSNNDVIHTIPAPNLGPNSGIVPAPPALYNTIATPIVPPVNSVDHGYKVHEDTSKNAFGLSYYAPDPDPSRPVPHVPVTNDPYSQPSISRTPLDLLIQQQFEASVPHVVKGKIHSENELILFSSFNLIAVNAPQSQLAHLKEAVVNTTSYYGDTNSRFLQAFQDKYHKFDIQEQSSSKVKNDIDYDSGAEVRYSFGPAPAATHEEEDSGSEFYDELESEEKDEILEESDTREFGARLKPKN</sequence>
<feature type="region of interest" description="Disordered" evidence="1">
    <location>
        <begin position="26"/>
        <end position="55"/>
    </location>
</feature>
<feature type="signal peptide" evidence="2">
    <location>
        <begin position="1"/>
        <end position="20"/>
    </location>
</feature>
<evidence type="ECO:0000256" key="1">
    <source>
        <dbReference type="SAM" id="MobiDB-lite"/>
    </source>
</evidence>
<reference evidence="3 4" key="1">
    <citation type="submission" date="2020-04" db="EMBL/GenBank/DDBJ databases">
        <authorList>
            <person name="Alioto T."/>
            <person name="Alioto T."/>
            <person name="Gomez Garrido J."/>
        </authorList>
    </citation>
    <scope>NUCLEOTIDE SEQUENCE [LARGE SCALE GENOMIC DNA]</scope>
</reference>
<evidence type="ECO:0000256" key="2">
    <source>
        <dbReference type="SAM" id="SignalP"/>
    </source>
</evidence>
<dbReference type="OrthoDB" id="8023715at2759"/>
<feature type="region of interest" description="Disordered" evidence="1">
    <location>
        <begin position="307"/>
        <end position="351"/>
    </location>
</feature>
<feature type="compositionally biased region" description="Acidic residues" evidence="1">
    <location>
        <begin position="314"/>
        <end position="337"/>
    </location>
</feature>
<protein>
    <recommendedName>
        <fullName evidence="5">DUF4794 domain-containing protein</fullName>
    </recommendedName>
</protein>
<gene>
    <name evidence="3" type="ORF">CLODIP_2_CD12073</name>
</gene>
<accession>A0A8S1DVU3</accession>
<comment type="caution">
    <text evidence="3">The sequence shown here is derived from an EMBL/GenBank/DDBJ whole genome shotgun (WGS) entry which is preliminary data.</text>
</comment>
<feature type="chain" id="PRO_5035822839" description="DUF4794 domain-containing protein" evidence="2">
    <location>
        <begin position="21"/>
        <end position="351"/>
    </location>
</feature>
<evidence type="ECO:0000313" key="3">
    <source>
        <dbReference type="EMBL" id="CAB3385181.1"/>
    </source>
</evidence>
<feature type="region of interest" description="Disordered" evidence="1">
    <location>
        <begin position="72"/>
        <end position="98"/>
    </location>
</feature>
<name>A0A8S1DVU3_9INSE</name>
<organism evidence="3 4">
    <name type="scientific">Cloeon dipterum</name>
    <dbReference type="NCBI Taxonomy" id="197152"/>
    <lineage>
        <taxon>Eukaryota</taxon>
        <taxon>Metazoa</taxon>
        <taxon>Ecdysozoa</taxon>
        <taxon>Arthropoda</taxon>
        <taxon>Hexapoda</taxon>
        <taxon>Insecta</taxon>
        <taxon>Pterygota</taxon>
        <taxon>Palaeoptera</taxon>
        <taxon>Ephemeroptera</taxon>
        <taxon>Pisciforma</taxon>
        <taxon>Baetidae</taxon>
        <taxon>Cloeon</taxon>
    </lineage>
</organism>